<dbReference type="PROSITE" id="PS51832">
    <property type="entry name" value="HD_GYP"/>
    <property type="match status" value="1"/>
</dbReference>
<keyword evidence="4" id="KW-1185">Reference proteome</keyword>
<accession>B8IN86</accession>
<dbReference type="CDD" id="cd00077">
    <property type="entry name" value="HDc"/>
    <property type="match status" value="1"/>
</dbReference>
<dbReference type="Proteomes" id="UP000008207">
    <property type="component" value="Chromosome"/>
</dbReference>
<evidence type="ECO:0000259" key="1">
    <source>
        <dbReference type="PROSITE" id="PS51831"/>
    </source>
</evidence>
<proteinExistence type="predicted"/>
<dbReference type="eggNOG" id="COG2206">
    <property type="taxonomic scope" value="Bacteria"/>
</dbReference>
<dbReference type="AlphaFoldDB" id="B8IN86"/>
<reference evidence="3 4" key="1">
    <citation type="submission" date="2009-01" db="EMBL/GenBank/DDBJ databases">
        <title>Complete sequence of chromosome of Methylobacterium nodulans ORS 2060.</title>
        <authorList>
            <consortium name="US DOE Joint Genome Institute"/>
            <person name="Lucas S."/>
            <person name="Copeland A."/>
            <person name="Lapidus A."/>
            <person name="Glavina del Rio T."/>
            <person name="Dalin E."/>
            <person name="Tice H."/>
            <person name="Bruce D."/>
            <person name="Goodwin L."/>
            <person name="Pitluck S."/>
            <person name="Sims D."/>
            <person name="Brettin T."/>
            <person name="Detter J.C."/>
            <person name="Han C."/>
            <person name="Larimer F."/>
            <person name="Land M."/>
            <person name="Hauser L."/>
            <person name="Kyrpides N."/>
            <person name="Ivanova N."/>
            <person name="Marx C.J."/>
            <person name="Richardson P."/>
        </authorList>
    </citation>
    <scope>NUCLEOTIDE SEQUENCE [LARGE SCALE GENOMIC DNA]</scope>
    <source>
        <strain evidence="4">LMG 21967 / CNCM I-2342 / ORS 2060</strain>
    </source>
</reference>
<dbReference type="GO" id="GO:0008081">
    <property type="term" value="F:phosphoric diester hydrolase activity"/>
    <property type="evidence" value="ECO:0007669"/>
    <property type="project" value="UniProtKB-ARBA"/>
</dbReference>
<gene>
    <name evidence="3" type="ordered locus">Mnod_7465</name>
</gene>
<feature type="domain" description="HD" evidence="1">
    <location>
        <begin position="190"/>
        <end position="313"/>
    </location>
</feature>
<dbReference type="HOGENOM" id="CLU_000445_92_10_5"/>
<dbReference type="Gene3D" id="1.10.3210.10">
    <property type="entry name" value="Hypothetical protein af1432"/>
    <property type="match status" value="1"/>
</dbReference>
<dbReference type="InterPro" id="IPR037522">
    <property type="entry name" value="HD_GYP_dom"/>
</dbReference>
<dbReference type="RefSeq" id="WP_015933760.1">
    <property type="nucleotide sequence ID" value="NC_011894.1"/>
</dbReference>
<protein>
    <submittedName>
        <fullName evidence="3">Metal dependent phosphohydrolase</fullName>
    </submittedName>
</protein>
<evidence type="ECO:0000313" key="3">
    <source>
        <dbReference type="EMBL" id="ACL62202.1"/>
    </source>
</evidence>
<dbReference type="NCBIfam" id="TIGR00277">
    <property type="entry name" value="HDIG"/>
    <property type="match status" value="1"/>
</dbReference>
<dbReference type="PANTHER" id="PTHR43155">
    <property type="entry name" value="CYCLIC DI-GMP PHOSPHODIESTERASE PA4108-RELATED"/>
    <property type="match status" value="1"/>
</dbReference>
<dbReference type="SUPFAM" id="SSF109604">
    <property type="entry name" value="HD-domain/PDEase-like"/>
    <property type="match status" value="1"/>
</dbReference>
<dbReference type="PROSITE" id="PS51831">
    <property type="entry name" value="HD"/>
    <property type="match status" value="1"/>
</dbReference>
<evidence type="ECO:0000259" key="2">
    <source>
        <dbReference type="PROSITE" id="PS51832"/>
    </source>
</evidence>
<dbReference type="InterPro" id="IPR003607">
    <property type="entry name" value="HD/PDEase_dom"/>
</dbReference>
<dbReference type="InterPro" id="IPR006674">
    <property type="entry name" value="HD_domain"/>
</dbReference>
<dbReference type="SMART" id="SM00471">
    <property type="entry name" value="HDc"/>
    <property type="match status" value="1"/>
</dbReference>
<dbReference type="InterPro" id="IPR011006">
    <property type="entry name" value="CheY-like_superfamily"/>
</dbReference>
<dbReference type="SUPFAM" id="SSF52172">
    <property type="entry name" value="CheY-like"/>
    <property type="match status" value="1"/>
</dbReference>
<feature type="domain" description="HD-GYP" evidence="2">
    <location>
        <begin position="168"/>
        <end position="360"/>
    </location>
</feature>
<name>B8IN86_METNO</name>
<dbReference type="STRING" id="460265.Mnod_7465"/>
<organism evidence="3 4">
    <name type="scientific">Methylobacterium nodulans (strain LMG 21967 / CNCM I-2342 / ORS 2060)</name>
    <dbReference type="NCBI Taxonomy" id="460265"/>
    <lineage>
        <taxon>Bacteria</taxon>
        <taxon>Pseudomonadati</taxon>
        <taxon>Pseudomonadota</taxon>
        <taxon>Alphaproteobacteria</taxon>
        <taxon>Hyphomicrobiales</taxon>
        <taxon>Methylobacteriaceae</taxon>
        <taxon>Methylobacterium</taxon>
    </lineage>
</organism>
<evidence type="ECO:0000313" key="4">
    <source>
        <dbReference type="Proteomes" id="UP000008207"/>
    </source>
</evidence>
<dbReference type="KEGG" id="mno:Mnod_7465"/>
<sequence>MRDGFILLITDEPRTARTLAGSLARLLPCIALLPGEGLPPGRFQAAVLDVALDDAAILAGIRRAMSRVRARGAPCLCLARDLSPVTLARARALGAAQVLPPTASQAELRATLLALIEAEAEARAAEPLRQARAQAAEANALVSRLFQAAANGVALSLDDIDAGTEIVLEAIAEAGIRAWLDVIRTHEIGVYQHSLGVAGYAGAFAGLLGFRRHDQERLVRAALLHDVGKARIPLAILNKPSSLSAEEMAVMRRHPVIGAALLARQPGFDAEILDVVRHHHEMLDGSGYPDGLRGGAIGDLVRLVTICDICSALTERRPYRAPIGPAEAWAAMDRMGQKLDRQLLAAFRPVAMGLAAAAVP</sequence>
<dbReference type="Pfam" id="PF13487">
    <property type="entry name" value="HD_5"/>
    <property type="match status" value="1"/>
</dbReference>
<dbReference type="OrthoDB" id="9802066at2"/>
<dbReference type="PANTHER" id="PTHR43155:SF2">
    <property type="entry name" value="CYCLIC DI-GMP PHOSPHODIESTERASE PA4108"/>
    <property type="match status" value="1"/>
</dbReference>
<dbReference type="InterPro" id="IPR006675">
    <property type="entry name" value="HDIG_dom"/>
</dbReference>
<keyword evidence="3" id="KW-0378">Hydrolase</keyword>
<dbReference type="EMBL" id="CP001349">
    <property type="protein sequence ID" value="ACL62202.1"/>
    <property type="molecule type" value="Genomic_DNA"/>
</dbReference>